<comment type="caution">
    <text evidence="2">The sequence shown here is derived from an EMBL/GenBank/DDBJ whole genome shotgun (WGS) entry which is preliminary data.</text>
</comment>
<feature type="compositionally biased region" description="Polar residues" evidence="1">
    <location>
        <begin position="25"/>
        <end position="40"/>
    </location>
</feature>
<feature type="region of interest" description="Disordered" evidence="1">
    <location>
        <begin position="23"/>
        <end position="58"/>
    </location>
</feature>
<keyword evidence="3" id="KW-1185">Reference proteome</keyword>
<accession>V6SP36</accession>
<evidence type="ECO:0000313" key="2">
    <source>
        <dbReference type="EMBL" id="ESU28386.1"/>
    </source>
</evidence>
<dbReference type="Proteomes" id="UP000018004">
    <property type="component" value="Unassembled WGS sequence"/>
</dbReference>
<name>V6SP36_9FLAO</name>
<protein>
    <submittedName>
        <fullName evidence="2">Uncharacterized protein</fullName>
    </submittedName>
</protein>
<sequence length="58" mass="6664">MFLVVLNGNVKTIKKENHYKIKIRQNPTKSDGIRQNPTESTGKHRNPTESVNLTFLRA</sequence>
<organism evidence="2 3">
    <name type="scientific">Flavobacterium limnosediminis JC2902</name>
    <dbReference type="NCBI Taxonomy" id="1341181"/>
    <lineage>
        <taxon>Bacteria</taxon>
        <taxon>Pseudomonadati</taxon>
        <taxon>Bacteroidota</taxon>
        <taxon>Flavobacteriia</taxon>
        <taxon>Flavobacteriales</taxon>
        <taxon>Flavobacteriaceae</taxon>
        <taxon>Flavobacterium</taxon>
    </lineage>
</organism>
<gene>
    <name evidence="2" type="ORF">FLJC2902T_17400</name>
</gene>
<dbReference type="STRING" id="1341181.FLJC2902T_17400"/>
<evidence type="ECO:0000256" key="1">
    <source>
        <dbReference type="SAM" id="MobiDB-lite"/>
    </source>
</evidence>
<proteinExistence type="predicted"/>
<dbReference type="PATRIC" id="fig|1341181.4.peg.1714"/>
<dbReference type="EMBL" id="AVGG01000007">
    <property type="protein sequence ID" value="ESU28386.1"/>
    <property type="molecule type" value="Genomic_DNA"/>
</dbReference>
<evidence type="ECO:0000313" key="3">
    <source>
        <dbReference type="Proteomes" id="UP000018004"/>
    </source>
</evidence>
<dbReference type="AlphaFoldDB" id="V6SP36"/>
<reference evidence="2 3" key="1">
    <citation type="submission" date="2013-08" db="EMBL/GenBank/DDBJ databases">
        <title>Flavobacterium limnosediminis JC2902 genome sequencing.</title>
        <authorList>
            <person name="Lee K."/>
            <person name="Yi H."/>
            <person name="Park S."/>
            <person name="Chun J."/>
        </authorList>
    </citation>
    <scope>NUCLEOTIDE SEQUENCE [LARGE SCALE GENOMIC DNA]</scope>
    <source>
        <strain evidence="2 3">JC2902</strain>
    </source>
</reference>
<feature type="compositionally biased region" description="Polar residues" evidence="1">
    <location>
        <begin position="48"/>
        <end position="58"/>
    </location>
</feature>